<dbReference type="AlphaFoldDB" id="A0A6L9L9C0"/>
<proteinExistence type="predicted"/>
<dbReference type="RefSeq" id="WP_163952424.1">
    <property type="nucleotide sequence ID" value="NZ_JAAFZH010000010.1"/>
</dbReference>
<comment type="caution">
    <text evidence="1">The sequence shown here is derived from an EMBL/GenBank/DDBJ whole genome shotgun (WGS) entry which is preliminary data.</text>
</comment>
<gene>
    <name evidence="1" type="ORF">GK108_20140</name>
</gene>
<keyword evidence="2" id="KW-1185">Reference proteome</keyword>
<organism evidence="1 2">
    <name type="scientific">Spirosoma terrae</name>
    <dbReference type="NCBI Taxonomy" id="1968276"/>
    <lineage>
        <taxon>Bacteria</taxon>
        <taxon>Pseudomonadati</taxon>
        <taxon>Bacteroidota</taxon>
        <taxon>Cytophagia</taxon>
        <taxon>Cytophagales</taxon>
        <taxon>Cytophagaceae</taxon>
        <taxon>Spirosoma</taxon>
    </lineage>
</organism>
<protein>
    <submittedName>
        <fullName evidence="1">Uncharacterized protein</fullName>
    </submittedName>
</protein>
<evidence type="ECO:0000313" key="1">
    <source>
        <dbReference type="EMBL" id="NDU97205.1"/>
    </source>
</evidence>
<name>A0A6L9L9C0_9BACT</name>
<reference evidence="1 2" key="1">
    <citation type="submission" date="2020-02" db="EMBL/GenBank/DDBJ databases">
        <title>Draft genome sequence of two Spirosoma agri KCTC 52727 and Spirosoma terrae KCTC 52035.</title>
        <authorList>
            <person name="Rojas J."/>
            <person name="Ambika Manirajan B."/>
            <person name="Suarez C."/>
            <person name="Ratering S."/>
            <person name="Schnell S."/>
        </authorList>
    </citation>
    <scope>NUCLEOTIDE SEQUENCE [LARGE SCALE GENOMIC DNA]</scope>
    <source>
        <strain evidence="1 2">KCTC 52035</strain>
    </source>
</reference>
<sequence length="107" mass="12649">MINESDEKKCTYYIDVIERAPKPGEYMVWVGKKGINQVLMIKSVKAVKHKVVTDTQAYHLKLQPMNYLKELTVIDEKRRMGVPVSCRVWVRGEEAWPSYWHPRSKKR</sequence>
<accession>A0A6L9L9C0</accession>
<evidence type="ECO:0000313" key="2">
    <source>
        <dbReference type="Proteomes" id="UP000474175"/>
    </source>
</evidence>
<dbReference type="EMBL" id="JAAFZH010000010">
    <property type="protein sequence ID" value="NDU97205.1"/>
    <property type="molecule type" value="Genomic_DNA"/>
</dbReference>
<dbReference type="Proteomes" id="UP000474175">
    <property type="component" value="Unassembled WGS sequence"/>
</dbReference>